<dbReference type="NCBIfam" id="TIGR00787">
    <property type="entry name" value="dctP"/>
    <property type="match status" value="1"/>
</dbReference>
<comment type="caution">
    <text evidence="4">The sequence shown here is derived from an EMBL/GenBank/DDBJ whole genome shotgun (WGS) entry which is preliminary data.</text>
</comment>
<dbReference type="NCBIfam" id="NF037995">
    <property type="entry name" value="TRAP_S1"/>
    <property type="match status" value="1"/>
</dbReference>
<dbReference type="CDD" id="cd13603">
    <property type="entry name" value="PBP2_TRAP_Siap_TeaA_like"/>
    <property type="match status" value="1"/>
</dbReference>
<dbReference type="PANTHER" id="PTHR33376">
    <property type="match status" value="1"/>
</dbReference>
<dbReference type="GO" id="GO:0030288">
    <property type="term" value="C:outer membrane-bounded periplasmic space"/>
    <property type="evidence" value="ECO:0007669"/>
    <property type="project" value="InterPro"/>
</dbReference>
<dbReference type="InterPro" id="IPR018389">
    <property type="entry name" value="DctP_fam"/>
</dbReference>
<evidence type="ECO:0000313" key="5">
    <source>
        <dbReference type="Proteomes" id="UP000292781"/>
    </source>
</evidence>
<dbReference type="PIRSF" id="PIRSF006470">
    <property type="entry name" value="DctB"/>
    <property type="match status" value="1"/>
</dbReference>
<comment type="similarity">
    <text evidence="1">Belongs to the bacterial solute-binding protein 7 family.</text>
</comment>
<gene>
    <name evidence="4" type="ORF">EYW49_00935</name>
</gene>
<dbReference type="Pfam" id="PF03480">
    <property type="entry name" value="DctP"/>
    <property type="match status" value="1"/>
</dbReference>
<evidence type="ECO:0000256" key="1">
    <source>
        <dbReference type="ARBA" id="ARBA00009023"/>
    </source>
</evidence>
<dbReference type="Gene3D" id="3.40.190.170">
    <property type="entry name" value="Bacterial extracellular solute-binding protein, family 7"/>
    <property type="match status" value="1"/>
</dbReference>
<evidence type="ECO:0000256" key="3">
    <source>
        <dbReference type="ARBA" id="ARBA00022729"/>
    </source>
</evidence>
<dbReference type="GO" id="GO:0055085">
    <property type="term" value="P:transmembrane transport"/>
    <property type="evidence" value="ECO:0007669"/>
    <property type="project" value="InterPro"/>
</dbReference>
<dbReference type="EMBL" id="SJFN01000001">
    <property type="protein sequence ID" value="TBW41321.1"/>
    <property type="molecule type" value="Genomic_DNA"/>
</dbReference>
<dbReference type="OrthoDB" id="9803763at2"/>
<reference evidence="4 5" key="1">
    <citation type="submission" date="2019-02" db="EMBL/GenBank/DDBJ databases">
        <title>Siculibacillus lacustris gen. nov., sp. nov., a new rosette-forming bacterium isolated from a freshwater crater lake (Lake St. Ana, Romania).</title>
        <authorList>
            <person name="Felfoldi T."/>
            <person name="Marton Z."/>
            <person name="Szabo A."/>
            <person name="Mentes A."/>
            <person name="Boka K."/>
            <person name="Marialigeti K."/>
            <person name="Mathe I."/>
            <person name="Koncz M."/>
            <person name="Schumann P."/>
            <person name="Toth E."/>
        </authorList>
    </citation>
    <scope>NUCLEOTIDE SEQUENCE [LARGE SCALE GENOMIC DNA]</scope>
    <source>
        <strain evidence="4 5">SA-279</strain>
    </source>
</reference>
<dbReference type="Proteomes" id="UP000292781">
    <property type="component" value="Unassembled WGS sequence"/>
</dbReference>
<dbReference type="PANTHER" id="PTHR33376:SF7">
    <property type="entry name" value="C4-DICARBOXYLATE-BINDING PROTEIN DCTB"/>
    <property type="match status" value="1"/>
</dbReference>
<dbReference type="InterPro" id="IPR006311">
    <property type="entry name" value="TAT_signal"/>
</dbReference>
<dbReference type="PROSITE" id="PS51318">
    <property type="entry name" value="TAT"/>
    <property type="match status" value="1"/>
</dbReference>
<keyword evidence="2" id="KW-0813">Transport</keyword>
<dbReference type="InterPro" id="IPR038404">
    <property type="entry name" value="TRAP_DctP_sf"/>
</dbReference>
<evidence type="ECO:0000256" key="2">
    <source>
        <dbReference type="ARBA" id="ARBA00022448"/>
    </source>
</evidence>
<keyword evidence="5" id="KW-1185">Reference proteome</keyword>
<keyword evidence="3" id="KW-0732">Signal</keyword>
<dbReference type="RefSeq" id="WP_131304976.1">
    <property type="nucleotide sequence ID" value="NZ_SJFN01000001.1"/>
</dbReference>
<dbReference type="AlphaFoldDB" id="A0A4Q9VYR0"/>
<organism evidence="4 5">
    <name type="scientific">Siculibacillus lacustris</name>
    <dbReference type="NCBI Taxonomy" id="1549641"/>
    <lineage>
        <taxon>Bacteria</taxon>
        <taxon>Pseudomonadati</taxon>
        <taxon>Pseudomonadota</taxon>
        <taxon>Alphaproteobacteria</taxon>
        <taxon>Hyphomicrobiales</taxon>
        <taxon>Ancalomicrobiaceae</taxon>
        <taxon>Siculibacillus</taxon>
    </lineage>
</organism>
<proteinExistence type="inferred from homology"/>
<sequence length="337" mass="37111">MDLKLDRRTFFKTGVGAGLVLAAPHIARAAGPLTLRWGHYAQEDHPAHVAAKQFAANVEQRTGGAVKINIFPNNVLGGPQEQAQQVKLGTIDMGLPTQGQLDKFERAFATVMLPFVFDGPDHVFRVLDGPAQEWMAPLAERQGFVVLRSWDYGFRNVTNSIRPINTPDDMKGLSVRTPPELQIQASMEALGAVVHAIAFPELYLALSQKVVDGQENPVAVTYFNKFYEVQKHLAITRHVYNSMVHVISAASWKRLTPDQQAIFREESASSANLMRKQIAADETGQIEKIAAAGIQVTKPDLAPFRAKMGPAYTRIAAYCGEANVKKFQEIADSCRTS</sequence>
<evidence type="ECO:0000313" key="4">
    <source>
        <dbReference type="EMBL" id="TBW41321.1"/>
    </source>
</evidence>
<dbReference type="InterPro" id="IPR004682">
    <property type="entry name" value="TRAP_DctP"/>
</dbReference>
<accession>A0A4Q9VYR0</accession>
<name>A0A4Q9VYR0_9HYPH</name>
<protein>
    <submittedName>
        <fullName evidence="4">TRAP transporter substrate-binding protein</fullName>
    </submittedName>
</protein>